<proteinExistence type="inferred from homology"/>
<dbReference type="EMBL" id="LAZR01017361">
    <property type="protein sequence ID" value="KKM00744.1"/>
    <property type="molecule type" value="Genomic_DNA"/>
</dbReference>
<reference evidence="3" key="1">
    <citation type="journal article" date="2015" name="Nature">
        <title>Complex archaea that bridge the gap between prokaryotes and eukaryotes.</title>
        <authorList>
            <person name="Spang A."/>
            <person name="Saw J.H."/>
            <person name="Jorgensen S.L."/>
            <person name="Zaremba-Niedzwiedzka K."/>
            <person name="Martijn J."/>
            <person name="Lind A.E."/>
            <person name="van Eijk R."/>
            <person name="Schleper C."/>
            <person name="Guy L."/>
            <person name="Ettema T.J."/>
        </authorList>
    </citation>
    <scope>NUCLEOTIDE SEQUENCE</scope>
</reference>
<dbReference type="PRINTS" id="PR01183">
    <property type="entry name" value="RIBORDTASEM1"/>
</dbReference>
<dbReference type="PANTHER" id="PTHR11573">
    <property type="entry name" value="RIBONUCLEOSIDE-DIPHOSPHATE REDUCTASE LARGE CHAIN"/>
    <property type="match status" value="1"/>
</dbReference>
<accession>A0A0F9GPP0</accession>
<comment type="similarity">
    <text evidence="1">Belongs to the ribonucleoside diphosphate reductase large chain family.</text>
</comment>
<comment type="caution">
    <text evidence="3">The sequence shown here is derived from an EMBL/GenBank/DDBJ whole genome shotgun (WGS) entry which is preliminary data.</text>
</comment>
<name>A0A0F9GPP0_9ZZZZ</name>
<sequence>MDDDIESIFATVTQVAKISKNGGGVGINLSKIRAKGSFVAGNKNASGGVVPWIRILNDTAVAVNQMGKRAGAATISLDIWHLDIEEFLELQTENGDQRRKAYDIFPQVVVSDLFMNYLKSNKTWVLFDPYEVKTTLKIDLSSLWGEDFEKAYQKCQDAYQDNKLTLVKEINSKELFKQIMKTQLETGMPYLFFKDTANRDNPNPHAGYIPAGNLCMESFSNVKANEEMHTCNLVSLNLANIEDHELKEVCSIAVRVLDNTIDLTTNPDTQSKFHNDKYRTIGIGSMGLADYLAKNELQYEASVGIVSYLFEKIALYSIEASIDLAKERGSFKAYKNSLWDNQKRIEGYIKKSSSKEQWRSLQEKLIKHGIRNSQLLAIAPNTSSSLLQGCTPSVLPIFSKFYFDKNAKGAVPICPPFIKERFWYYKEYKNMDIKAVNSVISEIQKWTDTGISYELIFNLNMEKINAKYIYECLVDAWEKKIKTIYYVRTIQKDGSTADKNECVSCAN</sequence>
<dbReference type="PROSITE" id="PS00089">
    <property type="entry name" value="RIBORED_LARGE"/>
    <property type="match status" value="1"/>
</dbReference>
<dbReference type="InterPro" id="IPR013346">
    <property type="entry name" value="NrdE_NrdA_C"/>
</dbReference>
<gene>
    <name evidence="3" type="ORF">LCGC14_1801370</name>
</gene>
<evidence type="ECO:0000313" key="3">
    <source>
        <dbReference type="EMBL" id="KKM00744.1"/>
    </source>
</evidence>
<evidence type="ECO:0000256" key="1">
    <source>
        <dbReference type="ARBA" id="ARBA00010406"/>
    </source>
</evidence>
<protein>
    <recommendedName>
        <fullName evidence="2">Ribonucleotide reductase large subunit domain-containing protein</fullName>
    </recommendedName>
</protein>
<evidence type="ECO:0000259" key="2">
    <source>
        <dbReference type="PROSITE" id="PS00089"/>
    </source>
</evidence>
<organism evidence="3">
    <name type="scientific">marine sediment metagenome</name>
    <dbReference type="NCBI Taxonomy" id="412755"/>
    <lineage>
        <taxon>unclassified sequences</taxon>
        <taxon>metagenomes</taxon>
        <taxon>ecological metagenomes</taxon>
    </lineage>
</organism>
<dbReference type="InterPro" id="IPR039718">
    <property type="entry name" value="Rrm1"/>
</dbReference>
<dbReference type="GO" id="GO:0004748">
    <property type="term" value="F:ribonucleoside-diphosphate reductase activity, thioredoxin disulfide as acceptor"/>
    <property type="evidence" value="ECO:0007669"/>
    <property type="project" value="TreeGrafter"/>
</dbReference>
<dbReference type="AlphaFoldDB" id="A0A0F9GPP0"/>
<dbReference type="Gene3D" id="3.20.70.20">
    <property type="match status" value="1"/>
</dbReference>
<dbReference type="GO" id="GO:0009263">
    <property type="term" value="P:deoxyribonucleotide biosynthetic process"/>
    <property type="evidence" value="ECO:0007669"/>
    <property type="project" value="TreeGrafter"/>
</dbReference>
<dbReference type="Pfam" id="PF02867">
    <property type="entry name" value="Ribonuc_red_lgC"/>
    <property type="match status" value="1"/>
</dbReference>
<dbReference type="GO" id="GO:0005971">
    <property type="term" value="C:ribonucleoside-diphosphate reductase complex"/>
    <property type="evidence" value="ECO:0007669"/>
    <property type="project" value="TreeGrafter"/>
</dbReference>
<dbReference type="GO" id="GO:0005524">
    <property type="term" value="F:ATP binding"/>
    <property type="evidence" value="ECO:0007669"/>
    <property type="project" value="TreeGrafter"/>
</dbReference>
<dbReference type="NCBIfam" id="TIGR02506">
    <property type="entry name" value="NrdE_NrdA"/>
    <property type="match status" value="1"/>
</dbReference>
<feature type="domain" description="Ribonucleotide reductase large subunit" evidence="2">
    <location>
        <begin position="358"/>
        <end position="380"/>
    </location>
</feature>
<dbReference type="PANTHER" id="PTHR11573:SF6">
    <property type="entry name" value="RIBONUCLEOSIDE-DIPHOSPHATE REDUCTASE LARGE SUBUNIT"/>
    <property type="match status" value="1"/>
</dbReference>
<dbReference type="SUPFAM" id="SSF51998">
    <property type="entry name" value="PFL-like glycyl radical enzymes"/>
    <property type="match status" value="1"/>
</dbReference>
<dbReference type="InterPro" id="IPR000788">
    <property type="entry name" value="RNR_lg_C"/>
</dbReference>